<feature type="signal peptide" evidence="7">
    <location>
        <begin position="1"/>
        <end position="19"/>
    </location>
</feature>
<dbReference type="InterPro" id="IPR019734">
    <property type="entry name" value="TPR_rpt"/>
</dbReference>
<keyword evidence="4 6" id="KW-0998">Cell outer membrane</keyword>
<organism evidence="9 10">
    <name type="scientific">Bisgaardia hudsonensis</name>
    <dbReference type="NCBI Taxonomy" id="109472"/>
    <lineage>
        <taxon>Bacteria</taxon>
        <taxon>Pseudomonadati</taxon>
        <taxon>Pseudomonadota</taxon>
        <taxon>Gammaproteobacteria</taxon>
        <taxon>Pasteurellales</taxon>
        <taxon>Pasteurellaceae</taxon>
        <taxon>Bisgaardia</taxon>
    </lineage>
</organism>
<name>A0A4R2MZX5_9PAST</name>
<protein>
    <recommendedName>
        <fullName evidence="6">Outer membrane protein assembly factor BamD</fullName>
    </recommendedName>
</protein>
<proteinExistence type="inferred from homology"/>
<sequence>MLKLKSLAVIALTAFTISACSNSNKDVENISVQDLYTKGQTYLQNADYSQAIRYLDTVEKRFPASTYSEQTQLNLIYAYYKSQDYQQALTAANRFLKQHPHSQNLDYIIYMVGLTNFILGDNWLQDLFKVDRATRESSSIRTAFANFQVLVQNFPNSPYAADAIARMAYIKASLARHELAITKFYAKRDAHVAVANRVTGMLRQHPDTQATLDALPLMKEAYEKMSLPTLAQQVETLIQANKGKKFEKITKPKKPQIIAPKN</sequence>
<dbReference type="InterPro" id="IPR011990">
    <property type="entry name" value="TPR-like_helical_dom_sf"/>
</dbReference>
<accession>A0A4R2MZX5</accession>
<dbReference type="Pfam" id="PF13525">
    <property type="entry name" value="YfiO"/>
    <property type="match status" value="1"/>
</dbReference>
<evidence type="ECO:0000256" key="2">
    <source>
        <dbReference type="ARBA" id="ARBA00023136"/>
    </source>
</evidence>
<dbReference type="PANTHER" id="PTHR37423">
    <property type="entry name" value="SOLUBLE LYTIC MUREIN TRANSGLYCOSYLASE-RELATED"/>
    <property type="match status" value="1"/>
</dbReference>
<evidence type="ECO:0000256" key="7">
    <source>
        <dbReference type="SAM" id="SignalP"/>
    </source>
</evidence>
<feature type="domain" description="Outer membrane lipoprotein BamD-like" evidence="8">
    <location>
        <begin position="31"/>
        <end position="236"/>
    </location>
</feature>
<evidence type="ECO:0000256" key="1">
    <source>
        <dbReference type="ARBA" id="ARBA00022729"/>
    </source>
</evidence>
<dbReference type="HAMAP" id="MF_00922">
    <property type="entry name" value="OM_assembly_BamD"/>
    <property type="match status" value="1"/>
</dbReference>
<comment type="subunit">
    <text evidence="6">Part of the Bam complex.</text>
</comment>
<dbReference type="PROSITE" id="PS51257">
    <property type="entry name" value="PROKAR_LIPOPROTEIN"/>
    <property type="match status" value="1"/>
</dbReference>
<comment type="caution">
    <text evidence="9">The sequence shown here is derived from an EMBL/GenBank/DDBJ whole genome shotgun (WGS) entry which is preliminary data.</text>
</comment>
<dbReference type="GO" id="GO:0043165">
    <property type="term" value="P:Gram-negative-bacterium-type cell outer membrane assembly"/>
    <property type="evidence" value="ECO:0007669"/>
    <property type="project" value="UniProtKB-UniRule"/>
</dbReference>
<dbReference type="SUPFAM" id="SSF48452">
    <property type="entry name" value="TPR-like"/>
    <property type="match status" value="1"/>
</dbReference>
<dbReference type="AlphaFoldDB" id="A0A4R2MZX5"/>
<gene>
    <name evidence="6" type="primary">bamD</name>
    <name evidence="9" type="ORF">EV697_10587</name>
</gene>
<feature type="chain" id="PRO_5021056643" description="Outer membrane protein assembly factor BamD" evidence="7">
    <location>
        <begin position="20"/>
        <end position="262"/>
    </location>
</feature>
<dbReference type="EMBL" id="SLXI01000005">
    <property type="protein sequence ID" value="TCP11975.1"/>
    <property type="molecule type" value="Genomic_DNA"/>
</dbReference>
<dbReference type="InterPro" id="IPR039565">
    <property type="entry name" value="BamD-like"/>
</dbReference>
<dbReference type="Gene3D" id="1.25.40.10">
    <property type="entry name" value="Tetratricopeptide repeat domain"/>
    <property type="match status" value="1"/>
</dbReference>
<dbReference type="InterPro" id="IPR017689">
    <property type="entry name" value="BamD"/>
</dbReference>
<dbReference type="Proteomes" id="UP000294841">
    <property type="component" value="Unassembled WGS sequence"/>
</dbReference>
<keyword evidence="2 6" id="KW-0472">Membrane</keyword>
<dbReference type="PANTHER" id="PTHR37423:SF1">
    <property type="entry name" value="OUTER MEMBRANE PROTEIN ASSEMBLY FACTOR BAMD"/>
    <property type="match status" value="1"/>
</dbReference>
<comment type="similarity">
    <text evidence="6">Belongs to the BamD family.</text>
</comment>
<evidence type="ECO:0000313" key="9">
    <source>
        <dbReference type="EMBL" id="TCP11975.1"/>
    </source>
</evidence>
<dbReference type="OrthoDB" id="9779191at2"/>
<dbReference type="GO" id="GO:0051205">
    <property type="term" value="P:protein insertion into membrane"/>
    <property type="evidence" value="ECO:0007669"/>
    <property type="project" value="UniProtKB-UniRule"/>
</dbReference>
<evidence type="ECO:0000256" key="6">
    <source>
        <dbReference type="HAMAP-Rule" id="MF_00922"/>
    </source>
</evidence>
<comment type="function">
    <text evidence="6">Part of the outer membrane protein assembly complex, which is involved in assembly and insertion of beta-barrel proteins into the outer membrane.</text>
</comment>
<evidence type="ECO:0000256" key="5">
    <source>
        <dbReference type="ARBA" id="ARBA00023288"/>
    </source>
</evidence>
<dbReference type="SMART" id="SM00028">
    <property type="entry name" value="TPR"/>
    <property type="match status" value="2"/>
</dbReference>
<evidence type="ECO:0000313" key="10">
    <source>
        <dbReference type="Proteomes" id="UP000294841"/>
    </source>
</evidence>
<dbReference type="NCBIfam" id="TIGR03302">
    <property type="entry name" value="OM_YfiO"/>
    <property type="match status" value="1"/>
</dbReference>
<dbReference type="RefSeq" id="WP_132024292.1">
    <property type="nucleotide sequence ID" value="NZ_CP016605.1"/>
</dbReference>
<evidence type="ECO:0000259" key="8">
    <source>
        <dbReference type="Pfam" id="PF13525"/>
    </source>
</evidence>
<keyword evidence="1 6" id="KW-0732">Signal</keyword>
<keyword evidence="10" id="KW-1185">Reference proteome</keyword>
<evidence type="ECO:0000256" key="3">
    <source>
        <dbReference type="ARBA" id="ARBA00023139"/>
    </source>
</evidence>
<evidence type="ECO:0000256" key="4">
    <source>
        <dbReference type="ARBA" id="ARBA00023237"/>
    </source>
</evidence>
<keyword evidence="3 6" id="KW-0564">Palmitate</keyword>
<keyword evidence="5 6" id="KW-0449">Lipoprotein</keyword>
<reference evidence="9 10" key="1">
    <citation type="submission" date="2019-03" db="EMBL/GenBank/DDBJ databases">
        <title>Genomic Encyclopedia of Type Strains, Phase IV (KMG-IV): sequencing the most valuable type-strain genomes for metagenomic binning, comparative biology and taxonomic classification.</title>
        <authorList>
            <person name="Goeker M."/>
        </authorList>
    </citation>
    <scope>NUCLEOTIDE SEQUENCE [LARGE SCALE GENOMIC DNA]</scope>
    <source>
        <strain evidence="9 10">DSM 28231</strain>
    </source>
</reference>
<dbReference type="CDD" id="cd15830">
    <property type="entry name" value="BamD"/>
    <property type="match status" value="1"/>
</dbReference>
<dbReference type="GO" id="GO:1990063">
    <property type="term" value="C:Bam protein complex"/>
    <property type="evidence" value="ECO:0007669"/>
    <property type="project" value="TreeGrafter"/>
</dbReference>
<comment type="subcellular location">
    <subcellularLocation>
        <location evidence="6">Cell outer membrane</location>
        <topology evidence="6">Lipid-anchor</topology>
    </subcellularLocation>
</comment>